<keyword evidence="2" id="KW-0285">Flavoprotein</keyword>
<comment type="caution">
    <text evidence="6">The sequence shown here is derived from an EMBL/GenBank/DDBJ whole genome shotgun (WGS) entry which is preliminary data.</text>
</comment>
<keyword evidence="6" id="KW-0503">Monooxygenase</keyword>
<accession>A0ABT5Z5P4</accession>
<evidence type="ECO:0000259" key="5">
    <source>
        <dbReference type="Pfam" id="PF01494"/>
    </source>
</evidence>
<evidence type="ECO:0000313" key="7">
    <source>
        <dbReference type="Proteomes" id="UP001220022"/>
    </source>
</evidence>
<proteinExistence type="predicted"/>
<feature type="region of interest" description="Disordered" evidence="4">
    <location>
        <begin position="399"/>
        <end position="419"/>
    </location>
</feature>
<gene>
    <name evidence="6" type="ORF">P2L57_26545</name>
</gene>
<dbReference type="PRINTS" id="PR00420">
    <property type="entry name" value="RNGMNOXGNASE"/>
</dbReference>
<keyword evidence="7" id="KW-1185">Reference proteome</keyword>
<evidence type="ECO:0000256" key="4">
    <source>
        <dbReference type="SAM" id="MobiDB-lite"/>
    </source>
</evidence>
<feature type="domain" description="FAD-binding" evidence="5">
    <location>
        <begin position="3"/>
        <end position="346"/>
    </location>
</feature>
<keyword evidence="6" id="KW-0560">Oxidoreductase</keyword>
<organism evidence="6 7">
    <name type="scientific">Streptantibioticus ferralitis</name>
    <dbReference type="NCBI Taxonomy" id="236510"/>
    <lineage>
        <taxon>Bacteria</taxon>
        <taxon>Bacillati</taxon>
        <taxon>Actinomycetota</taxon>
        <taxon>Actinomycetes</taxon>
        <taxon>Kitasatosporales</taxon>
        <taxon>Streptomycetaceae</taxon>
        <taxon>Streptantibioticus</taxon>
    </lineage>
</organism>
<dbReference type="InterPro" id="IPR002938">
    <property type="entry name" value="FAD-bd"/>
</dbReference>
<dbReference type="Gene3D" id="3.50.50.60">
    <property type="entry name" value="FAD/NAD(P)-binding domain"/>
    <property type="match status" value="1"/>
</dbReference>
<dbReference type="InterPro" id="IPR050641">
    <property type="entry name" value="RIFMO-like"/>
</dbReference>
<feature type="region of interest" description="Disordered" evidence="4">
    <location>
        <begin position="541"/>
        <end position="579"/>
    </location>
</feature>
<dbReference type="SUPFAM" id="SSF51905">
    <property type="entry name" value="FAD/NAD(P)-binding domain"/>
    <property type="match status" value="1"/>
</dbReference>
<protein>
    <submittedName>
        <fullName evidence="6">FAD-dependent monooxygenase</fullName>
    </submittedName>
</protein>
<dbReference type="Gene3D" id="3.30.70.2450">
    <property type="match status" value="1"/>
</dbReference>
<dbReference type="EMBL" id="JARHTQ010000020">
    <property type="protein sequence ID" value="MDF2259144.1"/>
    <property type="molecule type" value="Genomic_DNA"/>
</dbReference>
<keyword evidence="3" id="KW-0274">FAD</keyword>
<evidence type="ECO:0000256" key="2">
    <source>
        <dbReference type="ARBA" id="ARBA00022630"/>
    </source>
</evidence>
<evidence type="ECO:0000256" key="3">
    <source>
        <dbReference type="ARBA" id="ARBA00022827"/>
    </source>
</evidence>
<dbReference type="InterPro" id="IPR036188">
    <property type="entry name" value="FAD/NAD-bd_sf"/>
</dbReference>
<dbReference type="GO" id="GO:0004497">
    <property type="term" value="F:monooxygenase activity"/>
    <property type="evidence" value="ECO:0007669"/>
    <property type="project" value="UniProtKB-KW"/>
</dbReference>
<evidence type="ECO:0000256" key="1">
    <source>
        <dbReference type="ARBA" id="ARBA00001974"/>
    </source>
</evidence>
<dbReference type="PANTHER" id="PTHR43004:SF19">
    <property type="entry name" value="BINDING MONOOXYGENASE, PUTATIVE (JCVI)-RELATED"/>
    <property type="match status" value="1"/>
</dbReference>
<feature type="compositionally biased region" description="Low complexity" evidence="4">
    <location>
        <begin position="403"/>
        <end position="419"/>
    </location>
</feature>
<evidence type="ECO:0000313" key="6">
    <source>
        <dbReference type="EMBL" id="MDF2259144.1"/>
    </source>
</evidence>
<dbReference type="Pfam" id="PF01494">
    <property type="entry name" value="FAD_binding_3"/>
    <property type="match status" value="1"/>
</dbReference>
<sequence>MDPVIVAGAGTTGLALCLCLARHGVPVILLDDGSSWHEQQPERSVVLRPQTAELLSRLGYTAVHADAARWTAWRTLSRRQEVQYVEFDAEPGEDGEASPLHLPQDRLRHGVRSALVGHELIKVAPGARLYALEQDEHGVSVHTRGAAGDSGPPETWWRGSYVVGCDGPRSTLRKLLEVRFPGRTAVERYAVAALRVELPEPGTALLHRDPAGGRGSQVMARPLPDGVWRVDWSLPPGGQPMTADAQVSLIRETLAGWCDGTVPSYDLLGSAEYPVHQRLARRWRTGRAFLAGDAAHLLGALGTQGLEEGLRDAENLAWKLAIAWHQGASDTLLDSYQAERRAAVGARLRAADQALPLLRASGAWHALRRSLLSGPMSRHTELLTDGHLGRGLLGAPPVYQRSPLAPTAPRGGGRAATAPLPTAAVGAPGGAVDDVPVVALDGTRGRLRERLGRDLLAVLVAPGTGVWESRHWLTAGLMPQLSAAVAALPTRTELLVAESYPGATAHTVLLIRPDGHLVGAMNGCRPTDLYAYADVARGGPPRQRLSGGMAEEQAGAPADPVDRTDAEVSEGAATARLRS</sequence>
<dbReference type="RefSeq" id="WP_275818607.1">
    <property type="nucleotide sequence ID" value="NZ_BAAANM010000010.1"/>
</dbReference>
<dbReference type="Proteomes" id="UP001220022">
    <property type="component" value="Unassembled WGS sequence"/>
</dbReference>
<name>A0ABT5Z5P4_9ACTN</name>
<reference evidence="6 7" key="1">
    <citation type="submission" date="2023-03" db="EMBL/GenBank/DDBJ databases">
        <title>Draft genome sequence of type strain Streptomyces ferralitis JCM 14344.</title>
        <authorList>
            <person name="Klaysubun C."/>
            <person name="Duangmal K."/>
        </authorList>
    </citation>
    <scope>NUCLEOTIDE SEQUENCE [LARGE SCALE GENOMIC DNA]</scope>
    <source>
        <strain evidence="6 7">JCM 14344</strain>
    </source>
</reference>
<dbReference type="PANTHER" id="PTHR43004">
    <property type="entry name" value="TRK SYSTEM POTASSIUM UPTAKE PROTEIN"/>
    <property type="match status" value="1"/>
</dbReference>
<comment type="cofactor">
    <cofactor evidence="1">
        <name>FAD</name>
        <dbReference type="ChEBI" id="CHEBI:57692"/>
    </cofactor>
</comment>